<evidence type="ECO:0000313" key="5">
    <source>
        <dbReference type="Proteomes" id="UP000490939"/>
    </source>
</evidence>
<dbReference type="Proteomes" id="UP000490939">
    <property type="component" value="Unassembled WGS sequence"/>
</dbReference>
<keyword evidence="5" id="KW-1185">Reference proteome</keyword>
<proteinExistence type="predicted"/>
<feature type="region of interest" description="Disordered" evidence="1">
    <location>
        <begin position="11"/>
        <end position="38"/>
    </location>
</feature>
<dbReference type="EMBL" id="WNWR01000650">
    <property type="protein sequence ID" value="KAE9972018.1"/>
    <property type="molecule type" value="Genomic_DNA"/>
</dbReference>
<accession>A0A8H3UMS0</accession>
<evidence type="ECO:0000313" key="2">
    <source>
        <dbReference type="EMBL" id="KAE9972018.1"/>
    </source>
</evidence>
<dbReference type="AlphaFoldDB" id="A0A8H3UMS0"/>
<name>A0A8H3UMS0_VENIN</name>
<dbReference type="OrthoDB" id="10518643at2759"/>
<reference evidence="2 5" key="1">
    <citation type="submission" date="2019-07" db="EMBL/GenBank/DDBJ databases">
        <title>Venturia inaequalis Genome Resource.</title>
        <authorList>
            <person name="Lichtner F.J."/>
        </authorList>
    </citation>
    <scope>NUCLEOTIDE SEQUENCE [LARGE SCALE GENOMIC DNA]</scope>
    <source>
        <strain evidence="3 4">120213</strain>
        <strain evidence="2 5">DMI_063113</strain>
    </source>
</reference>
<dbReference type="EMBL" id="WNWS01000072">
    <property type="protein sequence ID" value="KAE9982687.1"/>
    <property type="molecule type" value="Genomic_DNA"/>
</dbReference>
<sequence length="155" mass="17894">MTPLPFLQFIKTSSQSESTKDQTHASNPPRRAARQHEKVRLTEAIQVSNPQKRYHLGSTYHTSSDLTISTTHYIRAAFGFSGSRKKRRGEIEPQENSAIDEEARAASLERIRDDLIRVMLDPPKKLEQMEGENWQQTKKKPKKRRVHRICSGWAL</sequence>
<evidence type="ECO:0000313" key="4">
    <source>
        <dbReference type="Proteomes" id="UP000447873"/>
    </source>
</evidence>
<evidence type="ECO:0000256" key="1">
    <source>
        <dbReference type="SAM" id="MobiDB-lite"/>
    </source>
</evidence>
<protein>
    <submittedName>
        <fullName evidence="2">Uncharacterized protein</fullName>
    </submittedName>
</protein>
<organism evidence="2 5">
    <name type="scientific">Venturia inaequalis</name>
    <name type="common">Apple scab fungus</name>
    <dbReference type="NCBI Taxonomy" id="5025"/>
    <lineage>
        <taxon>Eukaryota</taxon>
        <taxon>Fungi</taxon>
        <taxon>Dikarya</taxon>
        <taxon>Ascomycota</taxon>
        <taxon>Pezizomycotina</taxon>
        <taxon>Dothideomycetes</taxon>
        <taxon>Pleosporomycetidae</taxon>
        <taxon>Venturiales</taxon>
        <taxon>Venturiaceae</taxon>
        <taxon>Venturia</taxon>
    </lineage>
</organism>
<dbReference type="Proteomes" id="UP000447873">
    <property type="component" value="Unassembled WGS sequence"/>
</dbReference>
<evidence type="ECO:0000313" key="3">
    <source>
        <dbReference type="EMBL" id="KAE9982687.1"/>
    </source>
</evidence>
<gene>
    <name evidence="2" type="ORF">EG327_009652</name>
    <name evidence="3" type="ORF">EG328_010680</name>
</gene>
<comment type="caution">
    <text evidence="2">The sequence shown here is derived from an EMBL/GenBank/DDBJ whole genome shotgun (WGS) entry which is preliminary data.</text>
</comment>